<comment type="similarity">
    <text evidence="5">Belongs to the class I-like SAM-binding methyltransferase superfamily. EFM5 family.</text>
</comment>
<dbReference type="GO" id="GO:0003676">
    <property type="term" value="F:nucleic acid binding"/>
    <property type="evidence" value="ECO:0007669"/>
    <property type="project" value="InterPro"/>
</dbReference>
<dbReference type="HAMAP" id="MF_03187">
    <property type="entry name" value="Methyltr_EFM5"/>
    <property type="match status" value="1"/>
</dbReference>
<gene>
    <name evidence="6" type="ORF">KR093_011650</name>
</gene>
<comment type="subcellular location">
    <subcellularLocation>
        <location evidence="1 5">Cytoplasm</location>
    </subcellularLocation>
</comment>
<dbReference type="PANTHER" id="PTHR13200">
    <property type="entry name" value="EEF1A LYSINE METHYLTRANSFERASE 1"/>
    <property type="match status" value="1"/>
</dbReference>
<evidence type="ECO:0000313" key="6">
    <source>
        <dbReference type="EMBL" id="KAH8375109.1"/>
    </source>
</evidence>
<reference evidence="6" key="1">
    <citation type="journal article" date="2021" name="Mol. Ecol. Resour.">
        <title>Phylogenomic analyses of the genus Drosophila reveals genomic signals of climate adaptation.</title>
        <authorList>
            <person name="Li F."/>
            <person name="Rane R.V."/>
            <person name="Luria V."/>
            <person name="Xiong Z."/>
            <person name="Chen J."/>
            <person name="Li Z."/>
            <person name="Catullo R.A."/>
            <person name="Griffin P.C."/>
            <person name="Schiffer M."/>
            <person name="Pearce S."/>
            <person name="Lee S.F."/>
            <person name="McElroy K."/>
            <person name="Stocker A."/>
            <person name="Shirriffs J."/>
            <person name="Cockerell F."/>
            <person name="Coppin C."/>
            <person name="Sgro C.M."/>
            <person name="Karger A."/>
            <person name="Cain J.W."/>
            <person name="Weber J.A."/>
            <person name="Santpere G."/>
            <person name="Kirschner M.W."/>
            <person name="Hoffmann A.A."/>
            <person name="Oakeshott J.G."/>
            <person name="Zhang G."/>
        </authorList>
    </citation>
    <scope>NUCLEOTIDE SEQUENCE</scope>
    <source>
        <strain evidence="6">BGI-SZ-2011g</strain>
    </source>
</reference>
<dbReference type="Proteomes" id="UP001200034">
    <property type="component" value="Unassembled WGS sequence"/>
</dbReference>
<accession>A0AAD4PMS1</accession>
<evidence type="ECO:0000256" key="3">
    <source>
        <dbReference type="ARBA" id="ARBA00022603"/>
    </source>
</evidence>
<keyword evidence="3 5" id="KW-0489">Methyltransferase</keyword>
<dbReference type="InterPro" id="IPR041370">
    <property type="entry name" value="Mlase_EEF1AKMT1/ZCCHC4"/>
</dbReference>
<dbReference type="AlphaFoldDB" id="A0AAD4PMS1"/>
<dbReference type="InterPro" id="IPR019369">
    <property type="entry name" value="Efm5/EEF1AKMT1"/>
</dbReference>
<evidence type="ECO:0000256" key="1">
    <source>
        <dbReference type="ARBA" id="ARBA00004496"/>
    </source>
</evidence>
<keyword evidence="4 5" id="KW-0808">Transferase</keyword>
<dbReference type="GO" id="GO:0005737">
    <property type="term" value="C:cytoplasm"/>
    <property type="evidence" value="ECO:0007669"/>
    <property type="project" value="UniProtKB-SubCell"/>
</dbReference>
<evidence type="ECO:0000256" key="2">
    <source>
        <dbReference type="ARBA" id="ARBA00022490"/>
    </source>
</evidence>
<keyword evidence="2 5" id="KW-0963">Cytoplasm</keyword>
<evidence type="ECO:0000256" key="4">
    <source>
        <dbReference type="ARBA" id="ARBA00022679"/>
    </source>
</evidence>
<proteinExistence type="inferred from homology"/>
<dbReference type="GO" id="GO:0032259">
    <property type="term" value="P:methylation"/>
    <property type="evidence" value="ECO:0007669"/>
    <property type="project" value="UniProtKB-KW"/>
</dbReference>
<organism evidence="6 7">
    <name type="scientific">Drosophila rubida</name>
    <dbReference type="NCBI Taxonomy" id="30044"/>
    <lineage>
        <taxon>Eukaryota</taxon>
        <taxon>Metazoa</taxon>
        <taxon>Ecdysozoa</taxon>
        <taxon>Arthropoda</taxon>
        <taxon>Hexapoda</taxon>
        <taxon>Insecta</taxon>
        <taxon>Pterygota</taxon>
        <taxon>Neoptera</taxon>
        <taxon>Endopterygota</taxon>
        <taxon>Diptera</taxon>
        <taxon>Brachycera</taxon>
        <taxon>Muscomorpha</taxon>
        <taxon>Ephydroidea</taxon>
        <taxon>Drosophilidae</taxon>
        <taxon>Drosophila</taxon>
    </lineage>
</organism>
<dbReference type="PANTHER" id="PTHR13200:SF0">
    <property type="entry name" value="EEF1A LYSINE METHYLTRANSFERASE 1"/>
    <property type="match status" value="1"/>
</dbReference>
<keyword evidence="7" id="KW-1185">Reference proteome</keyword>
<dbReference type="Pfam" id="PF10237">
    <property type="entry name" value="N6-adenineMlase"/>
    <property type="match status" value="1"/>
</dbReference>
<name>A0AAD4PMS1_9MUSC</name>
<dbReference type="EMBL" id="JAJJHW010001655">
    <property type="protein sequence ID" value="KAH8375109.1"/>
    <property type="molecule type" value="Genomic_DNA"/>
</dbReference>
<protein>
    <recommendedName>
        <fullName evidence="5">Protein-lysine N-methyltransferase KR093_011650</fullName>
        <ecNumber evidence="5">2.1.1.-</ecNumber>
    </recommendedName>
</protein>
<comment type="function">
    <text evidence="5">S-adenosyl-L-methionine-dependent protein-lysine N-methyltransferase that methylates elongation factor 1-alpha.</text>
</comment>
<evidence type="ECO:0000313" key="7">
    <source>
        <dbReference type="Proteomes" id="UP001200034"/>
    </source>
</evidence>
<dbReference type="EC" id="2.1.1.-" evidence="5"/>
<comment type="caution">
    <text evidence="6">The sequence shown here is derived from an EMBL/GenBank/DDBJ whole genome shotgun (WGS) entry which is preliminary data.</text>
</comment>
<dbReference type="PROSITE" id="PS00092">
    <property type="entry name" value="N6_MTASE"/>
    <property type="match status" value="1"/>
</dbReference>
<evidence type="ECO:0000256" key="5">
    <source>
        <dbReference type="HAMAP-Rule" id="MF_03187"/>
    </source>
</evidence>
<dbReference type="GO" id="GO:0016279">
    <property type="term" value="F:protein-lysine N-methyltransferase activity"/>
    <property type="evidence" value="ECO:0007669"/>
    <property type="project" value="UniProtKB-UniRule"/>
</dbReference>
<dbReference type="InterPro" id="IPR002052">
    <property type="entry name" value="DNA_methylase_N6_adenine_CS"/>
</dbReference>
<sequence>MDDDEVKLPADTLAILQEFLAERKQREHDEEQRVINQSGTDAQFEEDWQLSQFWYSDGTKRAIGDAVAKIVKEHNGDGSDFRVALLSCPSLYTTIKQMKFNVNIFEYDQRFVAYGSDFVHYDYNAIDGNPNYLSQHNNSYDLIIADPPFLSEECMTKMSKIVMNLQRNTDSKIVFCSGEVVDPWLTILLPIHKCRFHPEHERNLGNEFVSYANFNFDQYFDNK</sequence>